<accession>A0AAD4FB52</accession>
<name>A0AAD4FB52_9PLEO</name>
<dbReference type="Gene3D" id="3.40.50.12780">
    <property type="entry name" value="N-terminal domain of ligase-like"/>
    <property type="match status" value="1"/>
</dbReference>
<protein>
    <recommendedName>
        <fullName evidence="2">AMP-dependent synthetase/ligase domain-containing protein</fullName>
    </recommendedName>
</protein>
<dbReference type="GO" id="GO:0006631">
    <property type="term" value="P:fatty acid metabolic process"/>
    <property type="evidence" value="ECO:0007669"/>
    <property type="project" value="TreeGrafter"/>
</dbReference>
<dbReference type="AlphaFoldDB" id="A0AAD4FB52"/>
<dbReference type="Proteomes" id="UP001199106">
    <property type="component" value="Unassembled WGS sequence"/>
</dbReference>
<dbReference type="GO" id="GO:0031956">
    <property type="term" value="F:medium-chain fatty acid-CoA ligase activity"/>
    <property type="evidence" value="ECO:0007669"/>
    <property type="project" value="TreeGrafter"/>
</dbReference>
<evidence type="ECO:0000259" key="2">
    <source>
        <dbReference type="Pfam" id="PF00501"/>
    </source>
</evidence>
<comment type="caution">
    <text evidence="3">The sequence shown here is derived from an EMBL/GenBank/DDBJ whole genome shotgun (WGS) entry which is preliminary data.</text>
</comment>
<gene>
    <name evidence="3" type="ORF">G6011_02922</name>
</gene>
<dbReference type="Pfam" id="PF00501">
    <property type="entry name" value="AMP-binding"/>
    <property type="match status" value="1"/>
</dbReference>
<dbReference type="InterPro" id="IPR000873">
    <property type="entry name" value="AMP-dep_synth/lig_dom"/>
</dbReference>
<dbReference type="EMBL" id="JAANER010000009">
    <property type="protein sequence ID" value="KAG9186366.1"/>
    <property type="molecule type" value="Genomic_DNA"/>
</dbReference>
<reference evidence="3" key="1">
    <citation type="submission" date="2021-07" db="EMBL/GenBank/DDBJ databases">
        <title>Genome Resource of American Ginseng Black Spot Pathogen Alternaria panax.</title>
        <authorList>
            <person name="Qiu C."/>
            <person name="Wang W."/>
            <person name="Liu Z."/>
        </authorList>
    </citation>
    <scope>NUCLEOTIDE SEQUENCE</scope>
    <source>
        <strain evidence="3">BNCC115425</strain>
    </source>
</reference>
<keyword evidence="4" id="KW-1185">Reference proteome</keyword>
<dbReference type="PANTHER" id="PTHR43201:SF8">
    <property type="entry name" value="ACYL-COA SYNTHETASE FAMILY MEMBER 3"/>
    <property type="match status" value="1"/>
</dbReference>
<comment type="similarity">
    <text evidence="1">Belongs to the ATP-dependent AMP-binding enzyme family.</text>
</comment>
<dbReference type="PANTHER" id="PTHR43201">
    <property type="entry name" value="ACYL-COA SYNTHETASE"/>
    <property type="match status" value="1"/>
</dbReference>
<feature type="domain" description="AMP-dependent synthetase/ligase" evidence="2">
    <location>
        <begin position="14"/>
        <end position="169"/>
    </location>
</feature>
<dbReference type="InterPro" id="IPR042099">
    <property type="entry name" value="ANL_N_sf"/>
</dbReference>
<proteinExistence type="inferred from homology"/>
<organism evidence="3 4">
    <name type="scientific">Alternaria panax</name>
    <dbReference type="NCBI Taxonomy" id="48097"/>
    <lineage>
        <taxon>Eukaryota</taxon>
        <taxon>Fungi</taxon>
        <taxon>Dikarya</taxon>
        <taxon>Ascomycota</taxon>
        <taxon>Pezizomycotina</taxon>
        <taxon>Dothideomycetes</taxon>
        <taxon>Pleosporomycetidae</taxon>
        <taxon>Pleosporales</taxon>
        <taxon>Pleosporineae</taxon>
        <taxon>Pleosporaceae</taxon>
        <taxon>Alternaria</taxon>
        <taxon>Alternaria sect. Panax</taxon>
    </lineage>
</organism>
<dbReference type="SUPFAM" id="SSF56801">
    <property type="entry name" value="Acetyl-CoA synthetase-like"/>
    <property type="match status" value="1"/>
</dbReference>
<sequence>MAVVAAGGYEYTVTVLAILALGGTVEEAVYFIGKSRAVLVLASSLDLSKCLDLEERIATTSDKYFRAMAIQPSISSPTLDTRHIVISLDRALRENAPAVVILTSGTTGVPMAAVMRRSFNFDRALEVADHYQLNEDDVVLHVLPVHHATGVGTNFFLSLIPGSRKEFRSGGFDEQQMWEQWKQHASSP</sequence>
<evidence type="ECO:0000256" key="1">
    <source>
        <dbReference type="ARBA" id="ARBA00006432"/>
    </source>
</evidence>
<evidence type="ECO:0000313" key="4">
    <source>
        <dbReference type="Proteomes" id="UP001199106"/>
    </source>
</evidence>
<evidence type="ECO:0000313" key="3">
    <source>
        <dbReference type="EMBL" id="KAG9186366.1"/>
    </source>
</evidence>